<accession>A0AA35VK82</accession>
<name>A0AA35VK82_LACSI</name>
<dbReference type="SUPFAM" id="SSF81383">
    <property type="entry name" value="F-box domain"/>
    <property type="match status" value="1"/>
</dbReference>
<protein>
    <recommendedName>
        <fullName evidence="4">F-box domain-containing protein</fullName>
    </recommendedName>
</protein>
<evidence type="ECO:0008006" key="4">
    <source>
        <dbReference type="Google" id="ProtNLM"/>
    </source>
</evidence>
<dbReference type="PANTHER" id="PTHR33736">
    <property type="entry name" value="F-BOX PROTEIN-RELATED"/>
    <property type="match status" value="1"/>
</dbReference>
<dbReference type="InterPro" id="IPR036047">
    <property type="entry name" value="F-box-like_dom_sf"/>
</dbReference>
<proteinExistence type="predicted"/>
<evidence type="ECO:0000313" key="3">
    <source>
        <dbReference type="Proteomes" id="UP001177003"/>
    </source>
</evidence>
<reference evidence="2" key="1">
    <citation type="submission" date="2023-04" db="EMBL/GenBank/DDBJ databases">
        <authorList>
            <person name="Vijverberg K."/>
            <person name="Xiong W."/>
            <person name="Schranz E."/>
        </authorList>
    </citation>
    <scope>NUCLEOTIDE SEQUENCE</scope>
</reference>
<keyword evidence="3" id="KW-1185">Reference proteome</keyword>
<sequence>MAIADIHEDIIKTHILTRLDGQTLAAAGCASSQLQSLCSDQKLWSDICSYNWPSTVDPLVSQAISNFPSGYRSFYSDSSSSPTYRLSTTTSLPATSHIISSVDLRYHDELIFSTVESTNTTPSDWFQSSPFRIDLLELKELIPSSIKFSGDNQMLLSNLEKHMTLSWIMIDPTQNRAVNLSSIKPVSVRRNWLTGNIEITCGVKEGGGELNVSGASLMVLDMDGKCLSGKEIVADNKISKVGIYEIDDDWKPFSTHNYDNNIESDGEDDEDAIADIMIVGEENKFDDMSDTLEEGEIELDLESRRVPESQFEVNDHEATVVESPVEAPADVPGGVGVEAIIIDGSQENLNGELGRNKEDQQSQFNGTTQMRIDTIEDGCMVDNVEHGNPLMSLGKIREQLRKGGIGPFPNSDPRMNNEPNNVSNLEMDPNGSYLKRKKVHQASLNINNIHLCPTHIDDQTNQEVIGSESGNHSSLDLNRTPNNVSHPSQSNRPPTIPHISEIEKTVEIGRLIGFEINGDNEILAEITGMDGEHVADQ</sequence>
<evidence type="ECO:0000256" key="1">
    <source>
        <dbReference type="SAM" id="MobiDB-lite"/>
    </source>
</evidence>
<feature type="compositionally biased region" description="Polar residues" evidence="1">
    <location>
        <begin position="464"/>
        <end position="493"/>
    </location>
</feature>
<dbReference type="Gene3D" id="1.20.1280.50">
    <property type="match status" value="1"/>
</dbReference>
<dbReference type="InterPro" id="IPR045283">
    <property type="entry name" value="AT3G44326-like"/>
</dbReference>
<dbReference type="Proteomes" id="UP001177003">
    <property type="component" value="Chromosome 0"/>
</dbReference>
<dbReference type="AlphaFoldDB" id="A0AA35VK82"/>
<feature type="region of interest" description="Disordered" evidence="1">
    <location>
        <begin position="464"/>
        <end position="499"/>
    </location>
</feature>
<dbReference type="PANTHER" id="PTHR33736:SF18">
    <property type="entry name" value="F-BOX DOMAIN-CONTAINING PROTEIN"/>
    <property type="match status" value="1"/>
</dbReference>
<evidence type="ECO:0000313" key="2">
    <source>
        <dbReference type="EMBL" id="CAI9261418.1"/>
    </source>
</evidence>
<dbReference type="EMBL" id="OX465086">
    <property type="protein sequence ID" value="CAI9261418.1"/>
    <property type="molecule type" value="Genomic_DNA"/>
</dbReference>
<organism evidence="2 3">
    <name type="scientific">Lactuca saligna</name>
    <name type="common">Willowleaf lettuce</name>
    <dbReference type="NCBI Taxonomy" id="75948"/>
    <lineage>
        <taxon>Eukaryota</taxon>
        <taxon>Viridiplantae</taxon>
        <taxon>Streptophyta</taxon>
        <taxon>Embryophyta</taxon>
        <taxon>Tracheophyta</taxon>
        <taxon>Spermatophyta</taxon>
        <taxon>Magnoliopsida</taxon>
        <taxon>eudicotyledons</taxon>
        <taxon>Gunneridae</taxon>
        <taxon>Pentapetalae</taxon>
        <taxon>asterids</taxon>
        <taxon>campanulids</taxon>
        <taxon>Asterales</taxon>
        <taxon>Asteraceae</taxon>
        <taxon>Cichorioideae</taxon>
        <taxon>Cichorieae</taxon>
        <taxon>Lactucinae</taxon>
        <taxon>Lactuca</taxon>
    </lineage>
</organism>
<gene>
    <name evidence="2" type="ORF">LSALG_LOCUS2207</name>
</gene>